<evidence type="ECO:0000313" key="4">
    <source>
        <dbReference type="Proteomes" id="UP000076244"/>
    </source>
</evidence>
<evidence type="ECO:0000256" key="2">
    <source>
        <dbReference type="ARBA" id="ARBA00022898"/>
    </source>
</evidence>
<comment type="cofactor">
    <cofactor evidence="1">
        <name>pyridoxal 5'-phosphate</name>
        <dbReference type="ChEBI" id="CHEBI:597326"/>
    </cofactor>
</comment>
<dbReference type="InterPro" id="IPR015422">
    <property type="entry name" value="PyrdxlP-dep_Trfase_small"/>
</dbReference>
<keyword evidence="4" id="KW-1185">Reference proteome</keyword>
<dbReference type="Proteomes" id="UP000076244">
    <property type="component" value="Chromosome"/>
</dbReference>
<dbReference type="GO" id="GO:0016829">
    <property type="term" value="F:lyase activity"/>
    <property type="evidence" value="ECO:0007669"/>
    <property type="project" value="UniProtKB-KW"/>
</dbReference>
<evidence type="ECO:0000313" key="3">
    <source>
        <dbReference type="EMBL" id="AMV67809.1"/>
    </source>
</evidence>
<evidence type="ECO:0000256" key="1">
    <source>
        <dbReference type="ARBA" id="ARBA00001933"/>
    </source>
</evidence>
<proteinExistence type="predicted"/>
<dbReference type="PANTHER" id="PTHR43525:SF1">
    <property type="entry name" value="PROTEIN MALY"/>
    <property type="match status" value="1"/>
</dbReference>
<dbReference type="SUPFAM" id="SSF53383">
    <property type="entry name" value="PLP-dependent transferases"/>
    <property type="match status" value="1"/>
</dbReference>
<dbReference type="EMBL" id="CP012288">
    <property type="protein sequence ID" value="AMV67809.1"/>
    <property type="molecule type" value="Genomic_DNA"/>
</dbReference>
<dbReference type="Gene3D" id="3.90.1150.10">
    <property type="entry name" value="Aspartate Aminotransferase, domain 1"/>
    <property type="match status" value="1"/>
</dbReference>
<dbReference type="InterPro" id="IPR051798">
    <property type="entry name" value="Class-II_PLP-Dep_Aminotrans"/>
</dbReference>
<keyword evidence="3" id="KW-0456">Lyase</keyword>
<gene>
    <name evidence="3" type="ORF">ADU72_1888</name>
</gene>
<name>A0ABN4NAV8_9LACO</name>
<dbReference type="EC" id="4.4.1.8" evidence="3"/>
<keyword evidence="2" id="KW-0663">Pyridoxal phosphate</keyword>
<dbReference type="PANTHER" id="PTHR43525">
    <property type="entry name" value="PROTEIN MALY"/>
    <property type="match status" value="1"/>
</dbReference>
<reference evidence="3 4" key="1">
    <citation type="journal article" date="2016" name="PLoS ONE">
        <title>The Identification of Novel Diagnostic Marker Genes for the Detection of Beer Spoiling Pediococcus damnosus Strains Using the BlAst Diagnostic Gene findEr.</title>
        <authorList>
            <person name="Behr J."/>
            <person name="Geissler A.J."/>
            <person name="Schmid J."/>
            <person name="Zehe A."/>
            <person name="Vogel R.F."/>
        </authorList>
    </citation>
    <scope>NUCLEOTIDE SEQUENCE [LARGE SCALE GENOMIC DNA]</scope>
    <source>
        <strain evidence="3 4">TMW 2.1535</strain>
    </source>
</reference>
<accession>A0ABN4NAV8</accession>
<sequence>MHLGEHQATYLAWLDFRDYARSQTELNHLLWQQAKVGLESGNQFGKTGTGFMRLNFGCPRSVLKQGLQQITAVFKDQPLR</sequence>
<dbReference type="InterPro" id="IPR015424">
    <property type="entry name" value="PyrdxlP-dep_Trfase"/>
</dbReference>
<protein>
    <submittedName>
        <fullName evidence="3">Cystathionine beta-lyase, Bsu PatB</fullName>
        <ecNumber evidence="3">4.4.1.8</ecNumber>
    </submittedName>
</protein>
<organism evidence="3 4">
    <name type="scientific">Pediococcus damnosus</name>
    <dbReference type="NCBI Taxonomy" id="51663"/>
    <lineage>
        <taxon>Bacteria</taxon>
        <taxon>Bacillati</taxon>
        <taxon>Bacillota</taxon>
        <taxon>Bacilli</taxon>
        <taxon>Lactobacillales</taxon>
        <taxon>Lactobacillaceae</taxon>
        <taxon>Pediococcus</taxon>
    </lineage>
</organism>